<protein>
    <recommendedName>
        <fullName evidence="5">Aminotransferase class III-fold pyridoxal phosphate-dependent enzyme</fullName>
    </recommendedName>
</protein>
<evidence type="ECO:0008006" key="5">
    <source>
        <dbReference type="Google" id="ProtNLM"/>
    </source>
</evidence>
<dbReference type="PANTHER" id="PTHR43713:SF3">
    <property type="entry name" value="GLUTAMATE-1-SEMIALDEHYDE 2,1-AMINOMUTASE 1, CHLOROPLASTIC-RELATED"/>
    <property type="match status" value="1"/>
</dbReference>
<reference evidence="4" key="1">
    <citation type="journal article" date="2019" name="Int. J. Syst. Evol. Microbiol.">
        <title>The Global Catalogue of Microorganisms (GCM) 10K type strain sequencing project: providing services to taxonomists for standard genome sequencing and annotation.</title>
        <authorList>
            <consortium name="The Broad Institute Genomics Platform"/>
            <consortium name="The Broad Institute Genome Sequencing Center for Infectious Disease"/>
            <person name="Wu L."/>
            <person name="Ma J."/>
        </authorList>
    </citation>
    <scope>NUCLEOTIDE SEQUENCE [LARGE SCALE GENOMIC DNA]</scope>
    <source>
        <strain evidence="4">JCM 18204</strain>
    </source>
</reference>
<evidence type="ECO:0000256" key="2">
    <source>
        <dbReference type="ARBA" id="ARBA00022898"/>
    </source>
</evidence>
<dbReference type="InterPro" id="IPR015424">
    <property type="entry name" value="PyrdxlP-dep_Trfase"/>
</dbReference>
<evidence type="ECO:0000256" key="1">
    <source>
        <dbReference type="ARBA" id="ARBA00001933"/>
    </source>
</evidence>
<organism evidence="3 4">
    <name type="scientific">Lysobacter hankyongensis</name>
    <dbReference type="NCBI Taxonomy" id="1176535"/>
    <lineage>
        <taxon>Bacteria</taxon>
        <taxon>Pseudomonadati</taxon>
        <taxon>Pseudomonadota</taxon>
        <taxon>Gammaproteobacteria</taxon>
        <taxon>Lysobacterales</taxon>
        <taxon>Lysobacteraceae</taxon>
        <taxon>Lysobacter</taxon>
    </lineage>
</organism>
<name>A0ABP9BR09_9GAMM</name>
<sequence>MDPAMLTPVEDVSKKILSKQIDKQDAMRLFRSLDKASQLQVLEIVRRADGTAPALDGKRATRPLKALAQGELTDEHRVWIAALVETYERFVPNSRAHALEQKAHVVDPRRAAHPIRDLKPLQFQIAWTLAEGAYVHDADGNRYIDISGDIGANLFGHRPSFLIDALRQSLDQGIPSVGHSETIARACALFCGITGHERALFTHSGADALLSAVRIARAATGRRKLVVFADNGVSTTAGMLQDFADPLIVLDDADTASLDTIEQRAGEIAGVLIEPSRSGQAGKPSAEFLKALRQLTIEKSIALIFDETIAGFRVCTKGRADLRPDMAAYGEIVGGGLPTGVIAGAAKYMDLIDGGAWRSGDDSEPGAKRTGMAGTHSQNPLNIAAALAVLGEIEKRGCDGVQACGSGTCFQCSLSEKTARLADTLNAFFAEERLPVAIDAFGSFFRVRFVDSDRAVTEALFFTLLRMEGVETHFQRDCFLSTAHTDEDIATVIAGVKASLSNLKRSGFFRERAEDATQDAAVQVVAPLPAATAFAPPPQSGNATRRNEMERLKALLAADLALAEESGNY</sequence>
<evidence type="ECO:0000313" key="4">
    <source>
        <dbReference type="Proteomes" id="UP001499959"/>
    </source>
</evidence>
<dbReference type="Proteomes" id="UP001499959">
    <property type="component" value="Unassembled WGS sequence"/>
</dbReference>
<dbReference type="Pfam" id="PF00202">
    <property type="entry name" value="Aminotran_3"/>
    <property type="match status" value="2"/>
</dbReference>
<gene>
    <name evidence="3" type="ORF">GCM10023307_24840</name>
</gene>
<dbReference type="PANTHER" id="PTHR43713">
    <property type="entry name" value="GLUTAMATE-1-SEMIALDEHYDE 2,1-AMINOMUTASE"/>
    <property type="match status" value="1"/>
</dbReference>
<keyword evidence="4" id="KW-1185">Reference proteome</keyword>
<comment type="cofactor">
    <cofactor evidence="1">
        <name>pyridoxal 5'-phosphate</name>
        <dbReference type="ChEBI" id="CHEBI:597326"/>
    </cofactor>
</comment>
<dbReference type="Gene3D" id="3.90.1150.10">
    <property type="entry name" value="Aspartate Aminotransferase, domain 1"/>
    <property type="match status" value="1"/>
</dbReference>
<dbReference type="InterPro" id="IPR015421">
    <property type="entry name" value="PyrdxlP-dep_Trfase_major"/>
</dbReference>
<accession>A0ABP9BR09</accession>
<proteinExistence type="predicted"/>
<keyword evidence="2" id="KW-0663">Pyridoxal phosphate</keyword>
<dbReference type="SUPFAM" id="SSF53383">
    <property type="entry name" value="PLP-dependent transferases"/>
    <property type="match status" value="1"/>
</dbReference>
<evidence type="ECO:0000313" key="3">
    <source>
        <dbReference type="EMBL" id="GAA4797911.1"/>
    </source>
</evidence>
<dbReference type="Gene3D" id="3.40.640.10">
    <property type="entry name" value="Type I PLP-dependent aspartate aminotransferase-like (Major domain)"/>
    <property type="match status" value="1"/>
</dbReference>
<comment type="caution">
    <text evidence="3">The sequence shown here is derived from an EMBL/GenBank/DDBJ whole genome shotgun (WGS) entry which is preliminary data.</text>
</comment>
<dbReference type="EMBL" id="BAABJE010000014">
    <property type="protein sequence ID" value="GAA4797911.1"/>
    <property type="molecule type" value="Genomic_DNA"/>
</dbReference>
<dbReference type="InterPro" id="IPR005814">
    <property type="entry name" value="Aminotrans_3"/>
</dbReference>
<dbReference type="InterPro" id="IPR015422">
    <property type="entry name" value="PyrdxlP-dep_Trfase_small"/>
</dbReference>